<evidence type="ECO:0000256" key="1">
    <source>
        <dbReference type="SAM" id="MobiDB-lite"/>
    </source>
</evidence>
<feature type="compositionally biased region" description="Low complexity" evidence="1">
    <location>
        <begin position="12"/>
        <end position="28"/>
    </location>
</feature>
<protein>
    <submittedName>
        <fullName evidence="2">Uncharacterized protein</fullName>
    </submittedName>
</protein>
<feature type="compositionally biased region" description="Low complexity" evidence="1">
    <location>
        <begin position="79"/>
        <end position="100"/>
    </location>
</feature>
<dbReference type="Proteomes" id="UP000077315">
    <property type="component" value="Unassembled WGS sequence"/>
</dbReference>
<sequence>MLFKAISKLKKSASCPNNSSANSLQNSNDPFDEPAEKTDTPSFKINLPTSRCVPHSMRALNLSSLVIEPYHIYTPTEPTTPAKISSASPTTSSSLSNTESHAQHPCNRWLSRKLSKARSKLVTDSVQEPPAKNLVSDRYLAKLENVQYRLKRLIQPHKIIYEIEYNRDGRWLQLEPKTSADLDAVHKKGFSKMDVRFDKNLMQHNLFEERTLKHKDSFDVQVEIWYMQSTDNPDTSDSGDGDCGGLRTRRVRWWKTTDRGMAYLPGTHHDTSSLPMTRNHVLGFFKSLQENNNNNNSNINNTNSSSSNSSNINININSTINNNSSNYDTLSIPPSLVDTDGTASTQDFSFDGQMSPRISWTD</sequence>
<proteinExistence type="predicted"/>
<name>A0A163EH81_PHYB8</name>
<accession>A0A163EH81</accession>
<dbReference type="GeneID" id="29001897"/>
<evidence type="ECO:0000313" key="3">
    <source>
        <dbReference type="Proteomes" id="UP000077315"/>
    </source>
</evidence>
<keyword evidence="3" id="KW-1185">Reference proteome</keyword>
<dbReference type="EMBL" id="KV440973">
    <property type="protein sequence ID" value="OAD78630.1"/>
    <property type="molecule type" value="Genomic_DNA"/>
</dbReference>
<dbReference type="OrthoDB" id="2289044at2759"/>
<feature type="region of interest" description="Disordered" evidence="1">
    <location>
        <begin position="343"/>
        <end position="362"/>
    </location>
</feature>
<gene>
    <name evidence="2" type="ORF">PHYBLDRAFT_62613</name>
</gene>
<dbReference type="AlphaFoldDB" id="A0A163EH81"/>
<dbReference type="RefSeq" id="XP_018296670.1">
    <property type="nucleotide sequence ID" value="XM_018440991.1"/>
</dbReference>
<feature type="region of interest" description="Disordered" evidence="1">
    <location>
        <begin position="77"/>
        <end position="106"/>
    </location>
</feature>
<evidence type="ECO:0000313" key="2">
    <source>
        <dbReference type="EMBL" id="OAD78630.1"/>
    </source>
</evidence>
<feature type="region of interest" description="Disordered" evidence="1">
    <location>
        <begin position="10"/>
        <end position="43"/>
    </location>
</feature>
<dbReference type="VEuPathDB" id="FungiDB:PHYBLDRAFT_62613"/>
<organism evidence="2 3">
    <name type="scientific">Phycomyces blakesleeanus (strain ATCC 8743b / DSM 1359 / FGSC 10004 / NBRC 33097 / NRRL 1555)</name>
    <dbReference type="NCBI Taxonomy" id="763407"/>
    <lineage>
        <taxon>Eukaryota</taxon>
        <taxon>Fungi</taxon>
        <taxon>Fungi incertae sedis</taxon>
        <taxon>Mucoromycota</taxon>
        <taxon>Mucoromycotina</taxon>
        <taxon>Mucoromycetes</taxon>
        <taxon>Mucorales</taxon>
        <taxon>Phycomycetaceae</taxon>
        <taxon>Phycomyces</taxon>
    </lineage>
</organism>
<dbReference type="InParanoid" id="A0A163EH81"/>
<reference evidence="3" key="1">
    <citation type="submission" date="2015-06" db="EMBL/GenBank/DDBJ databases">
        <title>Expansion of signal transduction pathways in fungi by whole-genome duplication.</title>
        <authorList>
            <consortium name="DOE Joint Genome Institute"/>
            <person name="Corrochano L.M."/>
            <person name="Kuo A."/>
            <person name="Marcet-Houben M."/>
            <person name="Polaino S."/>
            <person name="Salamov A."/>
            <person name="Villalobos J.M."/>
            <person name="Alvarez M.I."/>
            <person name="Avalos J."/>
            <person name="Benito E.P."/>
            <person name="Benoit I."/>
            <person name="Burger G."/>
            <person name="Camino L.P."/>
            <person name="Canovas D."/>
            <person name="Cerda-Olmedo E."/>
            <person name="Cheng J.-F."/>
            <person name="Dominguez A."/>
            <person name="Elias M."/>
            <person name="Eslava A.P."/>
            <person name="Glaser F."/>
            <person name="Grimwood J."/>
            <person name="Gutierrez G."/>
            <person name="Heitman J."/>
            <person name="Henrissat B."/>
            <person name="Iturriaga E.A."/>
            <person name="Lang B.F."/>
            <person name="Lavin J.L."/>
            <person name="Lee S."/>
            <person name="Li W."/>
            <person name="Lindquist E."/>
            <person name="Lopez-Garcia S."/>
            <person name="Luque E.M."/>
            <person name="Marcos A.T."/>
            <person name="Martin J."/>
            <person name="McCluskey K."/>
            <person name="Medina H.R."/>
            <person name="Miralles-Duran A."/>
            <person name="Miyazaki A."/>
            <person name="Munoz-Torres E."/>
            <person name="Oguiza J.A."/>
            <person name="Ohm R."/>
            <person name="Olmedo M."/>
            <person name="Orejas M."/>
            <person name="Ortiz-Castellanos L."/>
            <person name="Pisabarro A.G."/>
            <person name="Rodriguez-Romero J."/>
            <person name="Ruiz-Herrera J."/>
            <person name="Ruiz-Vazquez R."/>
            <person name="Sanz C."/>
            <person name="Schackwitz W."/>
            <person name="Schmutz J."/>
            <person name="Shahriari M."/>
            <person name="Shelest E."/>
            <person name="Silva-Franco F."/>
            <person name="Soanes D."/>
            <person name="Syed K."/>
            <person name="Tagua V.G."/>
            <person name="Talbot N.J."/>
            <person name="Thon M."/>
            <person name="De vries R.P."/>
            <person name="Wiebenga A."/>
            <person name="Yadav J.S."/>
            <person name="Braun E.L."/>
            <person name="Baker S."/>
            <person name="Garre V."/>
            <person name="Horwitz B."/>
            <person name="Torres-Martinez S."/>
            <person name="Idnurm A."/>
            <person name="Herrera-Estrella A."/>
            <person name="Gabaldon T."/>
            <person name="Grigoriev I.V."/>
        </authorList>
    </citation>
    <scope>NUCLEOTIDE SEQUENCE [LARGE SCALE GENOMIC DNA]</scope>
    <source>
        <strain evidence="3">NRRL 1555(-)</strain>
    </source>
</reference>